<evidence type="ECO:0000313" key="3">
    <source>
        <dbReference type="EMBL" id="CAA0811064.1"/>
    </source>
</evidence>
<reference evidence="3" key="1">
    <citation type="submission" date="2019-12" db="EMBL/GenBank/DDBJ databases">
        <authorList>
            <person name="Scholes J."/>
        </authorList>
    </citation>
    <scope>NUCLEOTIDE SEQUENCE</scope>
</reference>
<dbReference type="InterPro" id="IPR021109">
    <property type="entry name" value="Peptidase_aspartic_dom_sf"/>
</dbReference>
<dbReference type="InterPro" id="IPR032567">
    <property type="entry name" value="RTL1-rel"/>
</dbReference>
<dbReference type="PANTHER" id="PTHR15503:SF22">
    <property type="entry name" value="TRANSPOSON TY3-I GAG POLYPROTEIN"/>
    <property type="match status" value="1"/>
</dbReference>
<evidence type="ECO:0000313" key="4">
    <source>
        <dbReference type="Proteomes" id="UP001153555"/>
    </source>
</evidence>
<dbReference type="SUPFAM" id="SSF50630">
    <property type="entry name" value="Acid proteases"/>
    <property type="match status" value="1"/>
</dbReference>
<dbReference type="EMBL" id="CACSLK010007779">
    <property type="protein sequence ID" value="CAA0811064.1"/>
    <property type="molecule type" value="Genomic_DNA"/>
</dbReference>
<feature type="non-terminal residue" evidence="3">
    <location>
        <position position="595"/>
    </location>
</feature>
<dbReference type="Proteomes" id="UP001153555">
    <property type="component" value="Unassembled WGS sequence"/>
</dbReference>
<organism evidence="3 4">
    <name type="scientific">Striga hermonthica</name>
    <name type="common">Purple witchweed</name>
    <name type="synonym">Buchnera hermonthica</name>
    <dbReference type="NCBI Taxonomy" id="68872"/>
    <lineage>
        <taxon>Eukaryota</taxon>
        <taxon>Viridiplantae</taxon>
        <taxon>Streptophyta</taxon>
        <taxon>Embryophyta</taxon>
        <taxon>Tracheophyta</taxon>
        <taxon>Spermatophyta</taxon>
        <taxon>Magnoliopsida</taxon>
        <taxon>eudicotyledons</taxon>
        <taxon>Gunneridae</taxon>
        <taxon>Pentapetalae</taxon>
        <taxon>asterids</taxon>
        <taxon>lamiids</taxon>
        <taxon>Lamiales</taxon>
        <taxon>Orobanchaceae</taxon>
        <taxon>Buchnereae</taxon>
        <taxon>Striga</taxon>
    </lineage>
</organism>
<comment type="caution">
    <text evidence="3">The sequence shown here is derived from an EMBL/GenBank/DDBJ whole genome shotgun (WGS) entry which is preliminary data.</text>
</comment>
<feature type="domain" description="Retrotransposon gag" evidence="2">
    <location>
        <begin position="240"/>
        <end position="330"/>
    </location>
</feature>
<feature type="compositionally biased region" description="Basic and acidic residues" evidence="1">
    <location>
        <begin position="164"/>
        <end position="201"/>
    </location>
</feature>
<keyword evidence="4" id="KW-1185">Reference proteome</keyword>
<dbReference type="PANTHER" id="PTHR15503">
    <property type="entry name" value="LDOC1 RELATED"/>
    <property type="match status" value="1"/>
</dbReference>
<dbReference type="Pfam" id="PF03732">
    <property type="entry name" value="Retrotrans_gag"/>
    <property type="match status" value="1"/>
</dbReference>
<evidence type="ECO:0000256" key="1">
    <source>
        <dbReference type="SAM" id="MobiDB-lite"/>
    </source>
</evidence>
<proteinExistence type="predicted"/>
<feature type="compositionally biased region" description="Polar residues" evidence="1">
    <location>
        <begin position="132"/>
        <end position="144"/>
    </location>
</feature>
<name>A0A9N7MMN3_STRHE</name>
<feature type="compositionally biased region" description="Basic and acidic residues" evidence="1">
    <location>
        <begin position="368"/>
        <end position="389"/>
    </location>
</feature>
<dbReference type="CDD" id="cd00303">
    <property type="entry name" value="retropepsin_like"/>
    <property type="match status" value="1"/>
</dbReference>
<accession>A0A9N7MMN3</accession>
<feature type="compositionally biased region" description="Low complexity" evidence="1">
    <location>
        <begin position="45"/>
        <end position="62"/>
    </location>
</feature>
<feature type="compositionally biased region" description="Low complexity" evidence="1">
    <location>
        <begin position="20"/>
        <end position="32"/>
    </location>
</feature>
<evidence type="ECO:0000259" key="2">
    <source>
        <dbReference type="Pfam" id="PF03732"/>
    </source>
</evidence>
<dbReference type="OrthoDB" id="7968525at2759"/>
<feature type="non-terminal residue" evidence="3">
    <location>
        <position position="1"/>
    </location>
</feature>
<dbReference type="AlphaFoldDB" id="A0A9N7MMN3"/>
<feature type="region of interest" description="Disordered" evidence="1">
    <location>
        <begin position="1"/>
        <end position="201"/>
    </location>
</feature>
<gene>
    <name evidence="3" type="ORF">SHERM_00090</name>
</gene>
<protein>
    <recommendedName>
        <fullName evidence="2">Retrotransposon gag domain-containing protein</fullName>
    </recommendedName>
</protein>
<feature type="compositionally biased region" description="Low complexity" evidence="1">
    <location>
        <begin position="84"/>
        <end position="95"/>
    </location>
</feature>
<feature type="region of interest" description="Disordered" evidence="1">
    <location>
        <begin position="368"/>
        <end position="394"/>
    </location>
</feature>
<sequence>CVYSQPEIDKNPIRHQRTIARSPLLLPSSRASYPTPTSQLPTAHPRAPAAPRVPSVSVACSSTAHPPRLATPVPPASSAPRMLASPSAPNSAPAVPNRPRPVPDSTPECPVTPARASSGTRVPSRLPVAHSSIRQCQCRSSAHGSGQREEDDDWRSHTSYASHATHDERRPHREGRRRDERRDEGHAQYHDRDDPRDERASKRLKIVKPTFTGTDSDAWLSRAVQFFEINDVPRYERVQIAAYHLDGEANVWWQWVVHKNQGEHMRWRDFEKKLITRFGSSDYHDYNEALSRIKQVGNLRDYQKEFERIASRVRDWPEAALVGTFVGGLKAELAAEVRLDRPGSMRAAIESARLHEDHLVAVRKARPNEVRTETKRTAEEQAARAESKPLGETVRTTSDIRRLTDEEMQRRREKCLCYSCNEKFTPGHRCKGKEVFLLEFEEEGEPHEETQLHMVKCKKRGPKMIRFTAEIKDMLLEVLVDSGSSFNFIDEMIAKRLKLKPTKVKTFGVKVANGHELQGNQLFKKVPIMAQDQLLEIDLYALPLRATDVVLGVKWLKTLGPITTDYKRGKMEFGRPGKRIKLRTEDRGDLPIEEE</sequence>
<dbReference type="Gene3D" id="2.40.70.10">
    <property type="entry name" value="Acid Proteases"/>
    <property type="match status" value="1"/>
</dbReference>
<dbReference type="Pfam" id="PF08284">
    <property type="entry name" value="RVP_2"/>
    <property type="match status" value="1"/>
</dbReference>
<dbReference type="InterPro" id="IPR005162">
    <property type="entry name" value="Retrotrans_gag_dom"/>
</dbReference>